<proteinExistence type="predicted"/>
<name>A0A9W4U0X7_9ASCO</name>
<sequence length="292" mass="33137">MFRSQSQTTLSTLIHPQQEAGQDDSDIVSLLSDSTLINPTLSIFNHPLQQYTTHNTIPIISKFLSPGVELYNSYGSFESNAAPILSTKFNLLKSNFLNIYKEKQLFCKVDFKIHSNYITYYVLTFQNEVVYLIMNNSNYPTIDFAFCGSFFRIMGITGTTSSLGSANLIKLFIMRSEKGLLCDGIEIERGKRLKIDNELSNLIQNDMSKVKGYIHSSTPLIGVPLATFVDSGDVKVNKNGGRYVKHGYIQLFDYLNEETVSEHMLMICCILLTLREQEYRKFKGDKKSNYVG</sequence>
<evidence type="ECO:0000313" key="1">
    <source>
        <dbReference type="EMBL" id="CAI5760666.1"/>
    </source>
</evidence>
<dbReference type="Proteomes" id="UP001152885">
    <property type="component" value="Unassembled WGS sequence"/>
</dbReference>
<dbReference type="EMBL" id="CANTUO010000007">
    <property type="protein sequence ID" value="CAI5760666.1"/>
    <property type="molecule type" value="Genomic_DNA"/>
</dbReference>
<organism evidence="1 2">
    <name type="scientific">Candida verbasci</name>
    <dbReference type="NCBI Taxonomy" id="1227364"/>
    <lineage>
        <taxon>Eukaryota</taxon>
        <taxon>Fungi</taxon>
        <taxon>Dikarya</taxon>
        <taxon>Ascomycota</taxon>
        <taxon>Saccharomycotina</taxon>
        <taxon>Pichiomycetes</taxon>
        <taxon>Debaryomycetaceae</taxon>
        <taxon>Candida/Lodderomyces clade</taxon>
        <taxon>Candida</taxon>
    </lineage>
</organism>
<keyword evidence="2" id="KW-1185">Reference proteome</keyword>
<dbReference type="OrthoDB" id="4090326at2759"/>
<reference evidence="1" key="1">
    <citation type="submission" date="2022-12" db="EMBL/GenBank/DDBJ databases">
        <authorList>
            <person name="Brejova B."/>
        </authorList>
    </citation>
    <scope>NUCLEOTIDE SEQUENCE</scope>
</reference>
<comment type="caution">
    <text evidence="1">The sequence shown here is derived from an EMBL/GenBank/DDBJ whole genome shotgun (WGS) entry which is preliminary data.</text>
</comment>
<protein>
    <submittedName>
        <fullName evidence="1">Uncharacterized protein</fullName>
    </submittedName>
</protein>
<accession>A0A9W4U0X7</accession>
<evidence type="ECO:0000313" key="2">
    <source>
        <dbReference type="Proteomes" id="UP001152885"/>
    </source>
</evidence>
<dbReference type="AlphaFoldDB" id="A0A9W4U0X7"/>
<gene>
    <name evidence="1" type="ORF">CANVERA_P5174</name>
</gene>